<organism evidence="2 3">
    <name type="scientific">Aquipluma nitroreducens</name>
    <dbReference type="NCBI Taxonomy" id="2010828"/>
    <lineage>
        <taxon>Bacteria</taxon>
        <taxon>Pseudomonadati</taxon>
        <taxon>Bacteroidota</taxon>
        <taxon>Bacteroidia</taxon>
        <taxon>Marinilabiliales</taxon>
        <taxon>Prolixibacteraceae</taxon>
        <taxon>Aquipluma</taxon>
    </lineage>
</organism>
<dbReference type="PANTHER" id="PTHR21180">
    <property type="entry name" value="ENDONUCLEASE/EXONUCLEASE/PHOSPHATASE FAMILY DOMAIN-CONTAINING PROTEIN 1"/>
    <property type="match status" value="1"/>
</dbReference>
<proteinExistence type="predicted"/>
<dbReference type="EMBL" id="AP018694">
    <property type="protein sequence ID" value="BBE19282.1"/>
    <property type="molecule type" value="Genomic_DNA"/>
</dbReference>
<dbReference type="Gene3D" id="1.10.150.280">
    <property type="entry name" value="AF1531-like domain"/>
    <property type="match status" value="2"/>
</dbReference>
<evidence type="ECO:0000256" key="1">
    <source>
        <dbReference type="SAM" id="Phobius"/>
    </source>
</evidence>
<keyword evidence="3" id="KW-1185">Reference proteome</keyword>
<feature type="transmembrane region" description="Helical" evidence="1">
    <location>
        <begin position="21"/>
        <end position="41"/>
    </location>
</feature>
<dbReference type="PANTHER" id="PTHR21180:SF32">
    <property type="entry name" value="ENDONUCLEASE_EXONUCLEASE_PHOSPHATASE FAMILY DOMAIN-CONTAINING PROTEIN 1"/>
    <property type="match status" value="1"/>
</dbReference>
<reference evidence="2" key="1">
    <citation type="journal article" date="2020" name="Int. J. Syst. Evol. Microbiol.">
        <title>Aquipluma nitroreducens gen. nov. sp. nov., a novel facultatively anaerobic bacterium isolated from a freshwater lake.</title>
        <authorList>
            <person name="Watanabe M."/>
            <person name="Kojima H."/>
            <person name="Fukui M."/>
        </authorList>
    </citation>
    <scope>NUCLEOTIDE SEQUENCE</scope>
    <source>
        <strain evidence="2">MeG22</strain>
    </source>
</reference>
<keyword evidence="1" id="KW-0812">Transmembrane</keyword>
<dbReference type="InterPro" id="IPR010994">
    <property type="entry name" value="RuvA_2-like"/>
</dbReference>
<protein>
    <submittedName>
        <fullName evidence="2">Glutamate synthase [NADPH] large chain</fullName>
    </submittedName>
</protein>
<dbReference type="Pfam" id="PF12836">
    <property type="entry name" value="HHH_3"/>
    <property type="match status" value="2"/>
</dbReference>
<dbReference type="SUPFAM" id="SSF47781">
    <property type="entry name" value="RuvA domain 2-like"/>
    <property type="match status" value="4"/>
</dbReference>
<sequence>MNFRQIIQDYFTFSRNERKGIVVLLILIFLLAVANKVIFYFEKPAKIDIALMDSARHELGQVIDSINQQETSQKLFLFNPNTIDSLGLDSLDIPTSVKLNLLKFRNSGGKFYTNADFRKIYGMTEQLFNKVSPFLLLENKSTSQKVGISTPDYFPFDPNKATDDEFFRLGLSDKQVATIRKYLDKGGVFRSKEDFFKIRVISSNQKNNLADWIVITGLQKVIPEKNLATKTTAIEINSTDSIQLKQMPGIGSVLSKRIVKYRDLLGGFYSISQLKEVYGLTEQTISLFESKITVDISKIKKLDVNFADLNELSRHPYLKKDLASKIVKYRTKHGSFRDLTILRDSMILNIDEYNRIKPYF</sequence>
<dbReference type="GO" id="GO:0015627">
    <property type="term" value="C:type II protein secretion system complex"/>
    <property type="evidence" value="ECO:0007669"/>
    <property type="project" value="TreeGrafter"/>
</dbReference>
<dbReference type="GO" id="GO:0015628">
    <property type="term" value="P:protein secretion by the type II secretion system"/>
    <property type="evidence" value="ECO:0007669"/>
    <property type="project" value="TreeGrafter"/>
</dbReference>
<dbReference type="InterPro" id="IPR051675">
    <property type="entry name" value="Endo/Exo/Phosphatase_dom_1"/>
</dbReference>
<gene>
    <name evidence="2" type="ORF">AQPE_3458</name>
</gene>
<dbReference type="Proteomes" id="UP001193389">
    <property type="component" value="Chromosome"/>
</dbReference>
<accession>A0A5K7SCF9</accession>
<dbReference type="AlphaFoldDB" id="A0A5K7SCF9"/>
<keyword evidence="1" id="KW-1133">Transmembrane helix</keyword>
<name>A0A5K7SCF9_9BACT</name>
<evidence type="ECO:0000313" key="3">
    <source>
        <dbReference type="Proteomes" id="UP001193389"/>
    </source>
</evidence>
<dbReference type="RefSeq" id="WP_318347541.1">
    <property type="nucleotide sequence ID" value="NZ_AP018694.1"/>
</dbReference>
<keyword evidence="1" id="KW-0472">Membrane</keyword>
<evidence type="ECO:0000313" key="2">
    <source>
        <dbReference type="EMBL" id="BBE19282.1"/>
    </source>
</evidence>
<dbReference type="KEGG" id="anf:AQPE_3458"/>